<dbReference type="AlphaFoldDB" id="A0A5C4VEI1"/>
<reference evidence="1 2" key="1">
    <citation type="submission" date="2019-06" db="EMBL/GenBank/DDBJ databases">
        <title>Draft genome of Streptomyces sedi sp. JCM16909.</title>
        <authorList>
            <person name="Klykleung N."/>
            <person name="Tanasupawat S."/>
            <person name="Kudo T."/>
            <person name="Yuki M."/>
            <person name="Ohkuma M."/>
        </authorList>
    </citation>
    <scope>NUCLEOTIDE SEQUENCE [LARGE SCALE GENOMIC DNA]</scope>
    <source>
        <strain evidence="1 2">JCM 16909</strain>
    </source>
</reference>
<evidence type="ECO:0000313" key="1">
    <source>
        <dbReference type="EMBL" id="TNM34337.1"/>
    </source>
</evidence>
<organism evidence="1 2">
    <name type="scientific">Streptomyces sedi</name>
    <dbReference type="NCBI Taxonomy" id="555059"/>
    <lineage>
        <taxon>Bacteria</taxon>
        <taxon>Bacillati</taxon>
        <taxon>Actinomycetota</taxon>
        <taxon>Actinomycetes</taxon>
        <taxon>Kitasatosporales</taxon>
        <taxon>Streptomycetaceae</taxon>
        <taxon>Streptomyces</taxon>
    </lineage>
</organism>
<dbReference type="RefSeq" id="WP_139640095.1">
    <property type="nucleotide sequence ID" value="NZ_BAAAZS010000047.1"/>
</dbReference>
<dbReference type="Proteomes" id="UP000311713">
    <property type="component" value="Unassembled WGS sequence"/>
</dbReference>
<proteinExistence type="predicted"/>
<sequence>MPTLLGSLRRLALTPSLRDVTFNRRGFPVKATSRTERLEVIPQSVICGFEWAIEARGLWEVERRLLMVEPELRGYAYEGATMAYTIRDAIHGKRTRELLLGPAQPHLFLSYIGVGFALSRLPRRLWRKVVPDLTGSRYYPRVTWLAVDGYGFDRAYFHTDRWVSAQKVPHAYPWAGSGDYFLRAVDQGIGRALWFIHGAGVAAVTDAVLRFPEHRRADLWSGVGLAATFAGGCESEDFSALRRLSGEHWAEVGLGTVLAVKARVHAGFVPKHTEPASALLAGMSVPEAVALADRAEESGGRAEAGLSYEGWRRRIAGRIPQAEADRR</sequence>
<comment type="caution">
    <text evidence="1">The sequence shown here is derived from an EMBL/GenBank/DDBJ whole genome shotgun (WGS) entry which is preliminary data.</text>
</comment>
<gene>
    <name evidence="1" type="ORF">FH715_01230</name>
</gene>
<accession>A0A5C4VEI1</accession>
<evidence type="ECO:0000313" key="2">
    <source>
        <dbReference type="Proteomes" id="UP000311713"/>
    </source>
</evidence>
<name>A0A5C4VEI1_9ACTN</name>
<dbReference type="OrthoDB" id="2530105at2"/>
<keyword evidence="2" id="KW-1185">Reference proteome</keyword>
<dbReference type="EMBL" id="VDGT01000001">
    <property type="protein sequence ID" value="TNM34337.1"/>
    <property type="molecule type" value="Genomic_DNA"/>
</dbReference>
<dbReference type="InterPro" id="IPR012964">
    <property type="entry name" value="DUF1702"/>
</dbReference>
<protein>
    <submittedName>
        <fullName evidence="1">DUF1702 family protein</fullName>
    </submittedName>
</protein>
<dbReference type="Pfam" id="PF08012">
    <property type="entry name" value="DUF1702"/>
    <property type="match status" value="1"/>
</dbReference>